<dbReference type="AlphaFoldDB" id="A0A382VQ51"/>
<name>A0A382VQ51_9ZZZZ</name>
<feature type="region of interest" description="Disordered" evidence="1">
    <location>
        <begin position="1"/>
        <end position="53"/>
    </location>
</feature>
<feature type="compositionally biased region" description="Basic and acidic residues" evidence="1">
    <location>
        <begin position="1"/>
        <end position="10"/>
    </location>
</feature>
<evidence type="ECO:0000259" key="2">
    <source>
        <dbReference type="Pfam" id="PF07603"/>
    </source>
</evidence>
<reference evidence="3" key="1">
    <citation type="submission" date="2018-05" db="EMBL/GenBank/DDBJ databases">
        <authorList>
            <person name="Lanie J.A."/>
            <person name="Ng W.-L."/>
            <person name="Kazmierczak K.M."/>
            <person name="Andrzejewski T.M."/>
            <person name="Davidsen T.M."/>
            <person name="Wayne K.J."/>
            <person name="Tettelin H."/>
            <person name="Glass J.I."/>
            <person name="Rusch D."/>
            <person name="Podicherti R."/>
            <person name="Tsui H.-C.T."/>
            <person name="Winkler M.E."/>
        </authorList>
    </citation>
    <scope>NUCLEOTIDE SEQUENCE</scope>
</reference>
<protein>
    <recommendedName>
        <fullName evidence="2">Lcl C-terminal domain-containing protein</fullName>
    </recommendedName>
</protein>
<proteinExistence type="predicted"/>
<dbReference type="Pfam" id="PF07603">
    <property type="entry name" value="Lcl_C"/>
    <property type="match status" value="1"/>
</dbReference>
<gene>
    <name evidence="3" type="ORF">METZ01_LOCUS401570</name>
</gene>
<dbReference type="InterPro" id="IPR011460">
    <property type="entry name" value="Lcl_C"/>
</dbReference>
<organism evidence="3">
    <name type="scientific">marine metagenome</name>
    <dbReference type="NCBI Taxonomy" id="408172"/>
    <lineage>
        <taxon>unclassified sequences</taxon>
        <taxon>metagenomes</taxon>
        <taxon>ecological metagenomes</taxon>
    </lineage>
</organism>
<dbReference type="EMBL" id="UINC01153798">
    <property type="protein sequence ID" value="SVD48716.1"/>
    <property type="molecule type" value="Genomic_DNA"/>
</dbReference>
<feature type="region of interest" description="Disordered" evidence="1">
    <location>
        <begin position="188"/>
        <end position="209"/>
    </location>
</feature>
<feature type="compositionally biased region" description="Acidic residues" evidence="1">
    <location>
        <begin position="26"/>
        <end position="53"/>
    </location>
</feature>
<evidence type="ECO:0000256" key="1">
    <source>
        <dbReference type="SAM" id="MobiDB-lite"/>
    </source>
</evidence>
<feature type="domain" description="Lcl C-terminal" evidence="2">
    <location>
        <begin position="62"/>
        <end position="188"/>
    </location>
</feature>
<sequence length="209" mass="24525">MSDEELKGEQEPEEDSEGVLGHENEELNTEWLGEEEWGDEEEGDEDELAEEDVPVFVDNGDGTISDTRSNLMWAQSDSYAEFKYGINWFEAQDYCESLNEKQFAGFDDWRLCSTEEAKTMFSFIKSNIDKDGAEIHVDELFAEGGGHNTWTYVEKPDYHQYAEKFSYITGNEMWEHKDNEYSHARVVRDAGDREEYEPEWRKDTKKFER</sequence>
<evidence type="ECO:0000313" key="3">
    <source>
        <dbReference type="EMBL" id="SVD48716.1"/>
    </source>
</evidence>
<accession>A0A382VQ51</accession>